<feature type="domain" description="Mon2/Sec7/BIG1-like HUS" evidence="4">
    <location>
        <begin position="234"/>
        <end position="389"/>
    </location>
</feature>
<dbReference type="PANTHER" id="PTHR34199">
    <property type="entry name" value="NUMOD3 MOTIF FAMILY PROTEIN, EXPRESSED"/>
    <property type="match status" value="1"/>
</dbReference>
<evidence type="ECO:0000259" key="3">
    <source>
        <dbReference type="Pfam" id="PF09324"/>
    </source>
</evidence>
<proteinExistence type="predicted"/>
<organism evidence="7 8">
    <name type="scientific">Sphagnum troendelagicum</name>
    <dbReference type="NCBI Taxonomy" id="128251"/>
    <lineage>
        <taxon>Eukaryota</taxon>
        <taxon>Viridiplantae</taxon>
        <taxon>Streptophyta</taxon>
        <taxon>Embryophyta</taxon>
        <taxon>Bryophyta</taxon>
        <taxon>Sphagnophytina</taxon>
        <taxon>Sphagnopsida</taxon>
        <taxon>Sphagnales</taxon>
        <taxon>Sphagnaceae</taxon>
        <taxon>Sphagnum</taxon>
    </lineage>
</organism>
<evidence type="ECO:0000313" key="7">
    <source>
        <dbReference type="EMBL" id="CAK9222222.1"/>
    </source>
</evidence>
<evidence type="ECO:0000256" key="1">
    <source>
        <dbReference type="ARBA" id="ARBA00022448"/>
    </source>
</evidence>
<reference evidence="7" key="1">
    <citation type="submission" date="2024-02" db="EMBL/GenBank/DDBJ databases">
        <authorList>
            <consortium name="ELIXIR-Norway"/>
            <consortium name="Elixir Norway"/>
        </authorList>
    </citation>
    <scope>NUCLEOTIDE SEQUENCE</scope>
</reference>
<evidence type="ECO:0000259" key="5">
    <source>
        <dbReference type="Pfam" id="PF16206"/>
    </source>
</evidence>
<sequence>MAFVAGLEAHLRMISTEAKRKYPIVKDAAERAMFKVRLLSSTSDVAGCDDILKTYLLACELKNTKLSILGLVGMEKLIAHDAVLPSALPSILAALKEHSDMSDEIVQLKTLQTALTILQSQLHPTDEDQMSIILGLCLRLLGNGRNPDSVRSTAVATLRQGIALIFNRVLSAEDLPTKKLYGGTSSWASSFRSVAGEVSHSISASNLAEIFGAETGLAAQARNEPLSEAGRLGVRLFEDLTSLAGGGRANWLQVSSLQRTLALDMLEFVLSNYAVVFKKLSPFEQVLRHQVCSLLMTSLPTSGELDPEVGEPGFRRLVLRSVATVTRLYVLIVPTECEVFVSMLIKSTALDLYPWHQIMVLEVLRGFCVEARMFCLLFQTFDMKPENTNMVTSMVQALAQIVMRVQMLDGGEETLVAVAGMVSCKAQGVEWTMETDGSGVGSVVANEAQATFLALEALLAVVFSVATLTDEALDSTELVPPVHETTTKLGTTVEIGNAGGMVAICKAMVNSLWHPLLEALSFMLERSQGEVIVGEVLKGYQAFTKACGKLTAIEPRDTFLASLGRFTFSPQMRANISWLGAIVSGIKRLDPIEQREAFVLSNKNVQALRTLFNISYQLNSVLGPTSWILVMETLEVLDVITHSPYASSQEVLSSATRTQSNDVSVLAMYDAQVFESSGKMSTLALSFFLAALRQVSNNFVSGLTSPNFSTNSSPGANTMTGQSTKMFGVERMLLILMVNEHRLELVWDQLSAHLLELVEHDSQQVHTVALDALDRAICGVLGCQRFSSRESSRAATVIENKGLGRSGSGSTTNGATVLCSSDQQGVDDEAFECALITPLSTLYYYGRTTDIRSGALKILLHVLERHGEKLHHSWPIIFELLRSVANASERDVVPLGFQNLKVIMNDGLLSIPANTLGLCIEVAGAYGAQRTDVNISLTAIGSLWTTADFFARGVNHEACRAQGAKTELSHSESRAFTITEGDEEFGRWMSKGKEDTKGDPNETLGMGCDAFLLAVYGVIQSLGTDERPEVRHSAIRTLFQSLSSHGHKLTLPMWKRCLWNLVFPLVDTVRHLASTSSKDQWHGKELGTEGGKPVHMLVHHSRNTAQKQWDETLVLVLGGMGRLLRPHFKILHRLDSFKQGWDSFLTFVQESVLNGSEEVAVAAIMSMHSVLVFHDLKVMLPGYYFESAFSTYETIAQSAVRGQTVMASKVQKELWKSLGDLYANGHSLFGTNSYVRILALVDLFIWAPIATVGKIPFTILAILPTLKPNDDHLLGMWPVFLHQVLSYLPGGNNLRIDKRRFSNTLEEGNIDGNFQQHHAAGKGSILYTNGQSGHLYHQVEGSSIKEGGVDGTGSLDRLPPDSPQSLKLSSLAVSMLFSEKLIPVLMALYKSTPADVAATVLPEIVGALGRCMATRRDAPTDGLWRISTNALVTVLRGAIVQDSSMVEKVNGRECSVSGGTGTSRLRFWKEVADTYEKFVVGACGRAVALSTGASETLEEDELLEYCVLSFLCDELLTSCQDAPHEVIQRLVSVIDQCAARTSALPLESVALLPAHCGRFSMTCLEKLFKLCSCDNQQPQESSRVVVSRISITILIGRCKAILHHFADAEREVGETSVPQMTTDEVVFVLRELAKLVLHPVTADALHIPLYRREESKSNHLQTSESGHASTGSFQVHQKSWDRGHLLLLYTSLCELVTTRVLAVTLLLQPPLQLVGSQLGL</sequence>
<feature type="domain" description="Mon2 C-terminal" evidence="5">
    <location>
        <begin position="906"/>
        <end position="1172"/>
    </location>
</feature>
<evidence type="ECO:0000259" key="4">
    <source>
        <dbReference type="Pfam" id="PF12783"/>
    </source>
</evidence>
<gene>
    <name evidence="7" type="ORF">CSSPTR1EN2_LOCUS15957</name>
</gene>
<dbReference type="Pfam" id="PF09324">
    <property type="entry name" value="Sec7-like_HDS"/>
    <property type="match status" value="1"/>
</dbReference>
<keyword evidence="2" id="KW-0653">Protein transport</keyword>
<dbReference type="EMBL" id="OZ019896">
    <property type="protein sequence ID" value="CAK9222222.1"/>
    <property type="molecule type" value="Genomic_DNA"/>
</dbReference>
<dbReference type="SUPFAM" id="SSF48371">
    <property type="entry name" value="ARM repeat"/>
    <property type="match status" value="2"/>
</dbReference>
<dbReference type="InterPro" id="IPR032629">
    <property type="entry name" value="DCB_dom"/>
</dbReference>
<keyword evidence="1" id="KW-0813">Transport</keyword>
<dbReference type="Pfam" id="PF12783">
    <property type="entry name" value="Sec7-like_HUS"/>
    <property type="match status" value="1"/>
</dbReference>
<accession>A0ABP0UJ72</accession>
<dbReference type="InterPro" id="IPR032817">
    <property type="entry name" value="Mon2_C"/>
</dbReference>
<protein>
    <recommendedName>
        <fullName evidence="9">Protein MON2 homolog</fullName>
    </recommendedName>
</protein>
<evidence type="ECO:0000313" key="8">
    <source>
        <dbReference type="Proteomes" id="UP001497512"/>
    </source>
</evidence>
<dbReference type="Pfam" id="PF16206">
    <property type="entry name" value="Mon2_C"/>
    <property type="match status" value="2"/>
</dbReference>
<evidence type="ECO:0000259" key="6">
    <source>
        <dbReference type="Pfam" id="PF16213"/>
    </source>
</evidence>
<evidence type="ECO:0008006" key="9">
    <source>
        <dbReference type="Google" id="ProtNLM"/>
    </source>
</evidence>
<keyword evidence="8" id="KW-1185">Reference proteome</keyword>
<feature type="domain" description="Mon2/Sec7/BIG1-like HDS" evidence="3">
    <location>
        <begin position="827"/>
        <end position="901"/>
    </location>
</feature>
<dbReference type="InterPro" id="IPR015403">
    <property type="entry name" value="Mon2/Sec7/BIG1-like_HDS"/>
</dbReference>
<dbReference type="Proteomes" id="UP001497512">
    <property type="component" value="Chromosome 4"/>
</dbReference>
<dbReference type="PANTHER" id="PTHR34199:SF4">
    <property type="entry name" value="ARM REPEAT SUPERFAMILY PROTEIN"/>
    <property type="match status" value="1"/>
</dbReference>
<evidence type="ECO:0000256" key="2">
    <source>
        <dbReference type="ARBA" id="ARBA00022927"/>
    </source>
</evidence>
<name>A0ABP0UJ72_9BRYO</name>
<feature type="domain" description="Mon2 C-terminal" evidence="5">
    <location>
        <begin position="1376"/>
        <end position="1637"/>
    </location>
</feature>
<dbReference type="InterPro" id="IPR016024">
    <property type="entry name" value="ARM-type_fold"/>
</dbReference>
<feature type="domain" description="Mon2/Sec7/BIG1-like dimerisation and cyclophilin-binding" evidence="6">
    <location>
        <begin position="3"/>
        <end position="170"/>
    </location>
</feature>
<dbReference type="InterPro" id="IPR032691">
    <property type="entry name" value="Mon2/Sec7/BIG1-like_HUS"/>
</dbReference>
<dbReference type="Pfam" id="PF16213">
    <property type="entry name" value="DCB"/>
    <property type="match status" value="1"/>
</dbReference>